<dbReference type="Proteomes" id="UP000813385">
    <property type="component" value="Unassembled WGS sequence"/>
</dbReference>
<dbReference type="CDD" id="cd00067">
    <property type="entry name" value="GAL4"/>
    <property type="match status" value="1"/>
</dbReference>
<gene>
    <name evidence="4" type="ORF">B0T11DRAFT_49542</name>
</gene>
<evidence type="ECO:0000256" key="2">
    <source>
        <dbReference type="SAM" id="MobiDB-lite"/>
    </source>
</evidence>
<protein>
    <recommendedName>
        <fullName evidence="3">Zn(2)-C6 fungal-type domain-containing protein</fullName>
    </recommendedName>
</protein>
<dbReference type="EMBL" id="JAGPXD010000002">
    <property type="protein sequence ID" value="KAH7366984.1"/>
    <property type="molecule type" value="Genomic_DNA"/>
</dbReference>
<dbReference type="OrthoDB" id="3546279at2759"/>
<evidence type="ECO:0000256" key="1">
    <source>
        <dbReference type="ARBA" id="ARBA00023242"/>
    </source>
</evidence>
<dbReference type="InterPro" id="IPR053157">
    <property type="entry name" value="Sterol_Uptake_Regulator"/>
</dbReference>
<evidence type="ECO:0000313" key="4">
    <source>
        <dbReference type="EMBL" id="KAH7366984.1"/>
    </source>
</evidence>
<dbReference type="GO" id="GO:0001228">
    <property type="term" value="F:DNA-binding transcription activator activity, RNA polymerase II-specific"/>
    <property type="evidence" value="ECO:0007669"/>
    <property type="project" value="TreeGrafter"/>
</dbReference>
<dbReference type="GO" id="GO:0008270">
    <property type="term" value="F:zinc ion binding"/>
    <property type="evidence" value="ECO:0007669"/>
    <property type="project" value="InterPro"/>
</dbReference>
<sequence>MKRGVHTKSRSGCKRCKTRKVKCDEARPCTACVKHRVRCSLAPDVPPPPENYRGEGDGDGFVNHFAQDFIGPATQSSTARASSARSSSSSPKLQNTAGCMALSTVPHPPTLLSDARLGSGENWMSNLELLHHFKVTAHSTMSSSRVANRTLQIEVMKLGLDHGFLLQQILAFSGFHLSYACPGKQQALALKASCHQTMAIAGFRKALAQEITPENCDALFSCALMLHTSAFAALPSQMAQNEDFSAIDSIVDMMKLSHGMAIIMGNGYGPLRRGPLKNIFAVHPRAPLPMPERTRDLLNQMKAFKAYLQTLNTGAEAEELEDCIFMVGSMIDMLLRLHDTTGITDASSAEMQALFAWPMTLTNKHILLCRSRHPFALAAIAYYGVLLHHAAGRYWFLEGWAQTLLDDLWNKLGGTDYEGLIEWQMNLTRQEPGKKSYQGVQGGWPVSEQQDIAM</sequence>
<dbReference type="AlphaFoldDB" id="A0A8K0TP70"/>
<evidence type="ECO:0000313" key="5">
    <source>
        <dbReference type="Proteomes" id="UP000813385"/>
    </source>
</evidence>
<feature type="domain" description="Zn(2)-C6 fungal-type" evidence="3">
    <location>
        <begin position="12"/>
        <end position="41"/>
    </location>
</feature>
<dbReference type="InterPro" id="IPR001138">
    <property type="entry name" value="Zn2Cys6_DnaBD"/>
</dbReference>
<organism evidence="4 5">
    <name type="scientific">Plectosphaerella cucumerina</name>
    <dbReference type="NCBI Taxonomy" id="40658"/>
    <lineage>
        <taxon>Eukaryota</taxon>
        <taxon>Fungi</taxon>
        <taxon>Dikarya</taxon>
        <taxon>Ascomycota</taxon>
        <taxon>Pezizomycotina</taxon>
        <taxon>Sordariomycetes</taxon>
        <taxon>Hypocreomycetidae</taxon>
        <taxon>Glomerellales</taxon>
        <taxon>Plectosphaerellaceae</taxon>
        <taxon>Plectosphaerella</taxon>
    </lineage>
</organism>
<accession>A0A8K0TP70</accession>
<feature type="compositionally biased region" description="Low complexity" evidence="2">
    <location>
        <begin position="74"/>
        <end position="90"/>
    </location>
</feature>
<dbReference type="SMART" id="SM00066">
    <property type="entry name" value="GAL4"/>
    <property type="match status" value="1"/>
</dbReference>
<proteinExistence type="predicted"/>
<dbReference type="InterPro" id="IPR036864">
    <property type="entry name" value="Zn2-C6_fun-type_DNA-bd_sf"/>
</dbReference>
<comment type="caution">
    <text evidence="4">The sequence shown here is derived from an EMBL/GenBank/DDBJ whole genome shotgun (WGS) entry which is preliminary data.</text>
</comment>
<dbReference type="Pfam" id="PF00172">
    <property type="entry name" value="Zn_clus"/>
    <property type="match status" value="1"/>
</dbReference>
<dbReference type="Gene3D" id="4.10.240.10">
    <property type="entry name" value="Zn(2)-C6 fungal-type DNA-binding domain"/>
    <property type="match status" value="1"/>
</dbReference>
<dbReference type="PANTHER" id="PTHR47784:SF5">
    <property type="entry name" value="STEROL UPTAKE CONTROL PROTEIN 2"/>
    <property type="match status" value="1"/>
</dbReference>
<evidence type="ECO:0000259" key="3">
    <source>
        <dbReference type="PROSITE" id="PS50048"/>
    </source>
</evidence>
<keyword evidence="5" id="KW-1185">Reference proteome</keyword>
<keyword evidence="1" id="KW-0539">Nucleus</keyword>
<reference evidence="4" key="1">
    <citation type="journal article" date="2021" name="Nat. Commun.">
        <title>Genetic determinants of endophytism in the Arabidopsis root mycobiome.</title>
        <authorList>
            <person name="Mesny F."/>
            <person name="Miyauchi S."/>
            <person name="Thiergart T."/>
            <person name="Pickel B."/>
            <person name="Atanasova L."/>
            <person name="Karlsson M."/>
            <person name="Huettel B."/>
            <person name="Barry K.W."/>
            <person name="Haridas S."/>
            <person name="Chen C."/>
            <person name="Bauer D."/>
            <person name="Andreopoulos W."/>
            <person name="Pangilinan J."/>
            <person name="LaButti K."/>
            <person name="Riley R."/>
            <person name="Lipzen A."/>
            <person name="Clum A."/>
            <person name="Drula E."/>
            <person name="Henrissat B."/>
            <person name="Kohler A."/>
            <person name="Grigoriev I.V."/>
            <person name="Martin F.M."/>
            <person name="Hacquard S."/>
        </authorList>
    </citation>
    <scope>NUCLEOTIDE SEQUENCE</scope>
    <source>
        <strain evidence="4">MPI-CAGE-AT-0016</strain>
    </source>
</reference>
<feature type="region of interest" description="Disordered" evidence="2">
    <location>
        <begin position="74"/>
        <end position="94"/>
    </location>
</feature>
<name>A0A8K0TP70_9PEZI</name>
<dbReference type="PANTHER" id="PTHR47784">
    <property type="entry name" value="STEROL UPTAKE CONTROL PROTEIN 2"/>
    <property type="match status" value="1"/>
</dbReference>
<dbReference type="PROSITE" id="PS00463">
    <property type="entry name" value="ZN2_CY6_FUNGAL_1"/>
    <property type="match status" value="1"/>
</dbReference>
<dbReference type="SUPFAM" id="SSF57701">
    <property type="entry name" value="Zn2/Cys6 DNA-binding domain"/>
    <property type="match status" value="1"/>
</dbReference>
<dbReference type="PROSITE" id="PS50048">
    <property type="entry name" value="ZN2_CY6_FUNGAL_2"/>
    <property type="match status" value="1"/>
</dbReference>